<evidence type="ECO:0000313" key="3">
    <source>
        <dbReference type="Proteomes" id="UP001596264"/>
    </source>
</evidence>
<evidence type="ECO:0000313" key="2">
    <source>
        <dbReference type="EMBL" id="MFC6380764.1"/>
    </source>
</evidence>
<accession>A0ABW1W4N2</accession>
<sequence length="93" mass="9732">MRYVLLAILVTGSAALSGCFSDNDNKNFETGNQGNPNVATDQANANLAVKRVSAVIDASKDVNTDEPQVIDRIMLPEANLAEPVAITGANSSL</sequence>
<gene>
    <name evidence="2" type="ORF">ACFP58_04640</name>
</gene>
<evidence type="ECO:0008006" key="4">
    <source>
        <dbReference type="Google" id="ProtNLM"/>
    </source>
</evidence>
<protein>
    <recommendedName>
        <fullName evidence="4">Lipoprotein</fullName>
    </recommendedName>
</protein>
<dbReference type="RefSeq" id="WP_201561240.1">
    <property type="nucleotide sequence ID" value="NZ_CAJGZK010000001.1"/>
</dbReference>
<feature type="chain" id="PRO_5045378568" description="Lipoprotein" evidence="1">
    <location>
        <begin position="18"/>
        <end position="93"/>
    </location>
</feature>
<reference evidence="3" key="1">
    <citation type="journal article" date="2019" name="Int. J. Syst. Evol. Microbiol.">
        <title>The Global Catalogue of Microorganisms (GCM) 10K type strain sequencing project: providing services to taxonomists for standard genome sequencing and annotation.</title>
        <authorList>
            <consortium name="The Broad Institute Genomics Platform"/>
            <consortium name="The Broad Institute Genome Sequencing Center for Infectious Disease"/>
            <person name="Wu L."/>
            <person name="Ma J."/>
        </authorList>
    </citation>
    <scope>NUCLEOTIDE SEQUENCE [LARGE SCALE GENOMIC DNA]</scope>
    <source>
        <strain evidence="3">CCM 2050</strain>
    </source>
</reference>
<keyword evidence="1" id="KW-0732">Signal</keyword>
<keyword evidence="3" id="KW-1185">Reference proteome</keyword>
<comment type="caution">
    <text evidence="2">The sequence shown here is derived from an EMBL/GenBank/DDBJ whole genome shotgun (WGS) entry which is preliminary data.</text>
</comment>
<dbReference type="PROSITE" id="PS51257">
    <property type="entry name" value="PROKAR_LIPOPROTEIN"/>
    <property type="match status" value="1"/>
</dbReference>
<dbReference type="EMBL" id="JBHSTZ010000014">
    <property type="protein sequence ID" value="MFC6380764.1"/>
    <property type="molecule type" value="Genomic_DNA"/>
</dbReference>
<evidence type="ECO:0000256" key="1">
    <source>
        <dbReference type="SAM" id="SignalP"/>
    </source>
</evidence>
<dbReference type="Proteomes" id="UP001596264">
    <property type="component" value="Unassembled WGS sequence"/>
</dbReference>
<name>A0ABW1W4N2_9GAMM</name>
<proteinExistence type="predicted"/>
<feature type="signal peptide" evidence="1">
    <location>
        <begin position="1"/>
        <end position="17"/>
    </location>
</feature>
<organism evidence="2 3">
    <name type="scientific">Psychrobacter glacincola</name>
    <dbReference type="NCBI Taxonomy" id="56810"/>
    <lineage>
        <taxon>Bacteria</taxon>
        <taxon>Pseudomonadati</taxon>
        <taxon>Pseudomonadota</taxon>
        <taxon>Gammaproteobacteria</taxon>
        <taxon>Moraxellales</taxon>
        <taxon>Moraxellaceae</taxon>
        <taxon>Psychrobacter</taxon>
    </lineage>
</organism>